<reference evidence="8 9" key="1">
    <citation type="submission" date="2020-08" db="EMBL/GenBank/DDBJ databases">
        <title>Plant Genome Project.</title>
        <authorList>
            <person name="Zhang R.-G."/>
        </authorList>
    </citation>
    <scope>NUCLEOTIDE SEQUENCE [LARGE SCALE GENOMIC DNA]</scope>
    <source>
        <tissue evidence="8">Rhizome</tissue>
    </source>
</reference>
<evidence type="ECO:0000259" key="7">
    <source>
        <dbReference type="PROSITE" id="PS50103"/>
    </source>
</evidence>
<dbReference type="PANTHER" id="PTHR12506:SF50">
    <property type="entry name" value="ZINC FINGER CCCH DOMAIN-CONTAINING PROTEIN 26"/>
    <property type="match status" value="1"/>
</dbReference>
<dbReference type="Pfam" id="PF00642">
    <property type="entry name" value="zf-CCCH"/>
    <property type="match status" value="3"/>
</dbReference>
<dbReference type="InterPro" id="IPR050974">
    <property type="entry name" value="Plant_ZF_CCCH"/>
</dbReference>
<dbReference type="PROSITE" id="PS50103">
    <property type="entry name" value="ZF_C3H1"/>
    <property type="match status" value="3"/>
</dbReference>
<feature type="domain" description="C3H1-type" evidence="7">
    <location>
        <begin position="142"/>
        <end position="170"/>
    </location>
</feature>
<dbReference type="SMART" id="SM00356">
    <property type="entry name" value="ZnF_C3H1"/>
    <property type="match status" value="4"/>
</dbReference>
<evidence type="ECO:0000256" key="2">
    <source>
        <dbReference type="ARBA" id="ARBA00022771"/>
    </source>
</evidence>
<keyword evidence="4" id="KW-0238">DNA-binding</keyword>
<sequence length="447" mass="49978">MGIKLFQFGIEGCKHSDIGLCLIFSRMLYYQLTPIYLTGCVDVTIIVDKVKLPGSADDVSSSKDIYHYAFWSKQCVLSNLVHMDFIFRIQLLISCLSQTDTAFAAMVFLSDLHESARDSSIPSSMTGDRGNAPSDPSPNVLPKDLEDCKRYLRTDSCNFGSKCKYNFSSSTEEETKNRDELPQEDQPDCQFFLKIGFCKYDTICKYHHPKDKHATHLPLLNSFGLPLRKLDLVNLELCVKPHLSGGYSAWLTSWPPYVTSSYMEGLPAYNFLALPTNQTTMPIQPGWSTYMAPSTTPVSSVSSLGTNHTKPGSSTGDIFPDRPNEPDCQYYLETGTCKYASSCKYNHPKAATQLTNCIIGPYGLPLRPDSPKCKHYATYGICKYGPTFKFDYPIMAVLTAWSIGAISFSRWTKRAYCDCARRLIACLLNTQELEDLHGNMTETGGLP</sequence>
<organism evidence="8 9">
    <name type="scientific">Zingiber officinale</name>
    <name type="common">Ginger</name>
    <name type="synonym">Amomum zingiber</name>
    <dbReference type="NCBI Taxonomy" id="94328"/>
    <lineage>
        <taxon>Eukaryota</taxon>
        <taxon>Viridiplantae</taxon>
        <taxon>Streptophyta</taxon>
        <taxon>Embryophyta</taxon>
        <taxon>Tracheophyta</taxon>
        <taxon>Spermatophyta</taxon>
        <taxon>Magnoliopsida</taxon>
        <taxon>Liliopsida</taxon>
        <taxon>Zingiberales</taxon>
        <taxon>Zingiberaceae</taxon>
        <taxon>Zingiber</taxon>
    </lineage>
</organism>
<evidence type="ECO:0000256" key="4">
    <source>
        <dbReference type="ARBA" id="ARBA00023125"/>
    </source>
</evidence>
<feature type="domain" description="C3H1-type" evidence="7">
    <location>
        <begin position="183"/>
        <end position="211"/>
    </location>
</feature>
<dbReference type="InterPro" id="IPR000571">
    <property type="entry name" value="Znf_CCCH"/>
</dbReference>
<dbReference type="Proteomes" id="UP000734854">
    <property type="component" value="Unassembled WGS sequence"/>
</dbReference>
<feature type="domain" description="C3H1-type" evidence="7">
    <location>
        <begin position="322"/>
        <end position="350"/>
    </location>
</feature>
<feature type="zinc finger region" description="C3H1-type" evidence="5">
    <location>
        <begin position="142"/>
        <end position="170"/>
    </location>
</feature>
<accession>A0A8J5GG98</accession>
<keyword evidence="3 5" id="KW-0862">Zinc</keyword>
<proteinExistence type="predicted"/>
<name>A0A8J5GG98_ZINOF</name>
<feature type="compositionally biased region" description="Polar residues" evidence="6">
    <location>
        <begin position="304"/>
        <end position="316"/>
    </location>
</feature>
<evidence type="ECO:0000256" key="3">
    <source>
        <dbReference type="ARBA" id="ARBA00022833"/>
    </source>
</evidence>
<comment type="caution">
    <text evidence="8">The sequence shown here is derived from an EMBL/GenBank/DDBJ whole genome shotgun (WGS) entry which is preliminary data.</text>
</comment>
<feature type="zinc finger region" description="C3H1-type" evidence="5">
    <location>
        <begin position="322"/>
        <end position="350"/>
    </location>
</feature>
<feature type="region of interest" description="Disordered" evidence="6">
    <location>
        <begin position="301"/>
        <end position="321"/>
    </location>
</feature>
<evidence type="ECO:0000313" key="9">
    <source>
        <dbReference type="Proteomes" id="UP000734854"/>
    </source>
</evidence>
<keyword evidence="9" id="KW-1185">Reference proteome</keyword>
<keyword evidence="1 5" id="KW-0479">Metal-binding</keyword>
<dbReference type="GO" id="GO:0003677">
    <property type="term" value="F:DNA binding"/>
    <property type="evidence" value="ECO:0007669"/>
    <property type="project" value="UniProtKB-KW"/>
</dbReference>
<dbReference type="Gene3D" id="3.30.1370.210">
    <property type="match status" value="1"/>
</dbReference>
<feature type="region of interest" description="Disordered" evidence="6">
    <location>
        <begin position="119"/>
        <end position="141"/>
    </location>
</feature>
<evidence type="ECO:0000256" key="1">
    <source>
        <dbReference type="ARBA" id="ARBA00022723"/>
    </source>
</evidence>
<gene>
    <name evidence="8" type="ORF">ZIOFF_032161</name>
</gene>
<dbReference type="PANTHER" id="PTHR12506">
    <property type="entry name" value="PROTEIN PHOSPHATASE RELATED"/>
    <property type="match status" value="1"/>
</dbReference>
<keyword evidence="2 5" id="KW-0863">Zinc-finger</keyword>
<evidence type="ECO:0000256" key="5">
    <source>
        <dbReference type="PROSITE-ProRule" id="PRU00723"/>
    </source>
</evidence>
<dbReference type="AlphaFoldDB" id="A0A8J5GG98"/>
<feature type="zinc finger region" description="C3H1-type" evidence="5">
    <location>
        <begin position="183"/>
        <end position="211"/>
    </location>
</feature>
<dbReference type="EMBL" id="JACMSC010000009">
    <property type="protein sequence ID" value="KAG6506831.1"/>
    <property type="molecule type" value="Genomic_DNA"/>
</dbReference>
<evidence type="ECO:0000256" key="6">
    <source>
        <dbReference type="SAM" id="MobiDB-lite"/>
    </source>
</evidence>
<evidence type="ECO:0000313" key="8">
    <source>
        <dbReference type="EMBL" id="KAG6506831.1"/>
    </source>
</evidence>
<dbReference type="GO" id="GO:0008270">
    <property type="term" value="F:zinc ion binding"/>
    <property type="evidence" value="ECO:0007669"/>
    <property type="project" value="UniProtKB-KW"/>
</dbReference>
<dbReference type="InterPro" id="IPR036855">
    <property type="entry name" value="Znf_CCCH_sf"/>
</dbReference>
<dbReference type="GO" id="GO:0003729">
    <property type="term" value="F:mRNA binding"/>
    <property type="evidence" value="ECO:0007669"/>
    <property type="project" value="TreeGrafter"/>
</dbReference>
<dbReference type="Gene3D" id="4.10.1000.10">
    <property type="entry name" value="Zinc finger, CCCH-type"/>
    <property type="match status" value="1"/>
</dbReference>
<protein>
    <recommendedName>
        <fullName evidence="7">C3H1-type domain-containing protein</fullName>
    </recommendedName>
</protein>
<dbReference type="SUPFAM" id="SSF90229">
    <property type="entry name" value="CCCH zinc finger"/>
    <property type="match status" value="1"/>
</dbReference>